<name>A0A5B0PY66_PUCGR</name>
<reference evidence="1 2" key="1">
    <citation type="submission" date="2019-05" db="EMBL/GenBank/DDBJ databases">
        <title>Emergence of the Ug99 lineage of the wheat stem rust pathogen through somatic hybridization.</title>
        <authorList>
            <person name="Li F."/>
            <person name="Upadhyaya N.M."/>
            <person name="Sperschneider J."/>
            <person name="Matny O."/>
            <person name="Nguyen-Phuc H."/>
            <person name="Mago R."/>
            <person name="Raley C."/>
            <person name="Miller M.E."/>
            <person name="Silverstein K.A.T."/>
            <person name="Henningsen E."/>
            <person name="Hirsch C.D."/>
            <person name="Visser B."/>
            <person name="Pretorius Z.A."/>
            <person name="Steffenson B.J."/>
            <person name="Schwessinger B."/>
            <person name="Dodds P.N."/>
            <person name="Figueroa M."/>
        </authorList>
    </citation>
    <scope>NUCLEOTIDE SEQUENCE [LARGE SCALE GENOMIC DNA]</scope>
    <source>
        <strain evidence="1">21-0</strain>
    </source>
</reference>
<dbReference type="EMBL" id="VSWC01000040">
    <property type="protein sequence ID" value="KAA1105794.1"/>
    <property type="molecule type" value="Genomic_DNA"/>
</dbReference>
<comment type="caution">
    <text evidence="1">The sequence shown here is derived from an EMBL/GenBank/DDBJ whole genome shotgun (WGS) entry which is preliminary data.</text>
</comment>
<gene>
    <name evidence="1" type="ORF">PGT21_019703</name>
</gene>
<organism evidence="1 2">
    <name type="scientific">Puccinia graminis f. sp. tritici</name>
    <dbReference type="NCBI Taxonomy" id="56615"/>
    <lineage>
        <taxon>Eukaryota</taxon>
        <taxon>Fungi</taxon>
        <taxon>Dikarya</taxon>
        <taxon>Basidiomycota</taxon>
        <taxon>Pucciniomycotina</taxon>
        <taxon>Pucciniomycetes</taxon>
        <taxon>Pucciniales</taxon>
        <taxon>Pucciniaceae</taxon>
        <taxon>Puccinia</taxon>
    </lineage>
</organism>
<protein>
    <submittedName>
        <fullName evidence="1">Uncharacterized protein</fullName>
    </submittedName>
</protein>
<accession>A0A5B0PY66</accession>
<evidence type="ECO:0000313" key="1">
    <source>
        <dbReference type="EMBL" id="KAA1105794.1"/>
    </source>
</evidence>
<dbReference type="AlphaFoldDB" id="A0A5B0PY66"/>
<proteinExistence type="predicted"/>
<evidence type="ECO:0000313" key="2">
    <source>
        <dbReference type="Proteomes" id="UP000324748"/>
    </source>
</evidence>
<keyword evidence="2" id="KW-1185">Reference proteome</keyword>
<dbReference type="Proteomes" id="UP000324748">
    <property type="component" value="Unassembled WGS sequence"/>
</dbReference>
<sequence>MNFFHPEKLCTDLSISRIGIRSVKEQAEKKDSKIEPKFIHRAPNLEIVPSMY</sequence>